<organism evidence="1 2">
    <name type="scientific">Corticimicrobacter populi</name>
    <dbReference type="NCBI Taxonomy" id="2175229"/>
    <lineage>
        <taxon>Bacteria</taxon>
        <taxon>Pseudomonadati</taxon>
        <taxon>Pseudomonadota</taxon>
        <taxon>Betaproteobacteria</taxon>
        <taxon>Burkholderiales</taxon>
        <taxon>Alcaligenaceae</taxon>
        <taxon>Corticimicrobacter</taxon>
    </lineage>
</organism>
<gene>
    <name evidence="1" type="ORF">DD235_01155</name>
</gene>
<dbReference type="EMBL" id="QETA01000001">
    <property type="protein sequence ID" value="PWF24825.1"/>
    <property type="molecule type" value="Genomic_DNA"/>
</dbReference>
<comment type="caution">
    <text evidence="1">The sequence shown here is derived from an EMBL/GenBank/DDBJ whole genome shotgun (WGS) entry which is preliminary data.</text>
</comment>
<keyword evidence="2" id="KW-1185">Reference proteome</keyword>
<proteinExistence type="predicted"/>
<accession>A0A2V1K5U3</accession>
<dbReference type="AlphaFoldDB" id="A0A2V1K5U3"/>
<name>A0A2V1K5U3_9BURK</name>
<evidence type="ECO:0000313" key="1">
    <source>
        <dbReference type="EMBL" id="PWF24825.1"/>
    </source>
</evidence>
<dbReference type="Proteomes" id="UP000245212">
    <property type="component" value="Unassembled WGS sequence"/>
</dbReference>
<protein>
    <submittedName>
        <fullName evidence="1">PIN domain-containing protein</fullName>
    </submittedName>
</protein>
<reference evidence="2" key="1">
    <citation type="submission" date="2018-05" db="EMBL/GenBank/DDBJ databases">
        <authorList>
            <person name="Li Y."/>
        </authorList>
    </citation>
    <scope>NUCLEOTIDE SEQUENCE [LARGE SCALE GENOMIC DNA]</scope>
    <source>
        <strain evidence="2">3d-2-2</strain>
    </source>
</reference>
<evidence type="ECO:0000313" key="2">
    <source>
        <dbReference type="Proteomes" id="UP000245212"/>
    </source>
</evidence>
<sequence length="198" mass="22668">MSLTTPPVCVLDACVLMSGIVRPFLLRLADAGCLRPAWSPRIGEEWRRNATRIWQVEPQVLEQAWDDMQQQFPQALTPDPSQWESGLHYSDPKDWHVIAAARHIQDQLQQQSDTTDTLTWIITWNLKDFNRSELRRLGLRAMTPDMLMQALWPAHADAIIAALAQTPDDALTLGRTDTDLHAILKRERLFWLGGRLQP</sequence>